<proteinExistence type="predicted"/>
<evidence type="ECO:0000313" key="2">
    <source>
        <dbReference type="Proteomes" id="UP000560658"/>
    </source>
</evidence>
<dbReference type="RefSeq" id="WP_044165825.1">
    <property type="nucleotide sequence ID" value="NZ_JACIER010000042.1"/>
</dbReference>
<dbReference type="EMBL" id="JACIER010000042">
    <property type="protein sequence ID" value="MBB4046467.1"/>
    <property type="molecule type" value="Genomic_DNA"/>
</dbReference>
<comment type="caution">
    <text evidence="1">The sequence shown here is derived from an EMBL/GenBank/DDBJ whole genome shotgun (WGS) entry which is preliminary data.</text>
</comment>
<reference evidence="1" key="1">
    <citation type="submission" date="2020-08" db="EMBL/GenBank/DDBJ databases">
        <title>Genomic Encyclopedia of Type Strains, Phase IV (KMG-IV): sequencing the most valuable type-strain genomes for metagenomic binning, comparative biology and taxonomic classification.</title>
        <authorList>
            <person name="Goeker M."/>
        </authorList>
    </citation>
    <scope>NUCLEOTIDE SEQUENCE [LARGE SCALE GENOMIC DNA]</scope>
    <source>
        <strain evidence="1">DSM 105720</strain>
    </source>
</reference>
<keyword evidence="2" id="KW-1185">Reference proteome</keyword>
<gene>
    <name evidence="1" type="ORF">GGR06_004304</name>
</gene>
<dbReference type="AlphaFoldDB" id="A0A840D1W4"/>
<name>A0A840D1W4_9BACE</name>
<evidence type="ECO:0000313" key="1">
    <source>
        <dbReference type="EMBL" id="MBB4046467.1"/>
    </source>
</evidence>
<accession>A0A840D1W4</accession>
<dbReference type="Proteomes" id="UP000560658">
    <property type="component" value="Unassembled WGS sequence"/>
</dbReference>
<organism evidence="1 2">
    <name type="scientific">Bacteroides reticulotermitis</name>
    <dbReference type="NCBI Taxonomy" id="1133319"/>
    <lineage>
        <taxon>Bacteria</taxon>
        <taxon>Pseudomonadati</taxon>
        <taxon>Bacteroidota</taxon>
        <taxon>Bacteroidia</taxon>
        <taxon>Bacteroidales</taxon>
        <taxon>Bacteroidaceae</taxon>
        <taxon>Bacteroides</taxon>
    </lineage>
</organism>
<protein>
    <submittedName>
        <fullName evidence="1">Uncharacterized protein</fullName>
    </submittedName>
</protein>
<sequence length="86" mass="10096">MEWFNAYIDIYGEPVSSSFGDIDSKYQSIVFQKTVDPHNVKNRELIIQYTVVLHDIDSGKVEEEKSFDFEEEAIQYAIEMSKIKIR</sequence>